<dbReference type="EMBL" id="LUKE01000001">
    <property type="protein sequence ID" value="KYG66808.1"/>
    <property type="molecule type" value="Genomic_DNA"/>
</dbReference>
<accession>A0A150WQY8</accession>
<evidence type="ECO:0000313" key="2">
    <source>
        <dbReference type="EMBL" id="KYG66808.1"/>
    </source>
</evidence>
<dbReference type="OrthoDB" id="9984706at2"/>
<sequence length="248" mass="27795">MNFSRALNIVICFGLLNILGCSSPPVRSPWSDKSMRICLVPDGISTQDSVSITTALVRANKFMVVDRARGLQSIKREQDMVHRKEVDRFSDREKYSLYGKLYGCGSVAVAHSQCYKKKPFFTFSSAPYQNVCHQYISLLDSNTAEVIVAVQGRSTVDAGASNWGSESFTPPSDWEGTVASLIEAYPRDFKPKYNTEELENYRDVAQEEALRQRDVASPPAKQDSKNGRQYDPISDLLMIKRASDQNSN</sequence>
<dbReference type="AlphaFoldDB" id="A0A150WQY8"/>
<evidence type="ECO:0000256" key="1">
    <source>
        <dbReference type="SAM" id="MobiDB-lite"/>
    </source>
</evidence>
<reference evidence="2 3" key="1">
    <citation type="submission" date="2016-03" db="EMBL/GenBank/DDBJ databases">
        <authorList>
            <person name="Ploux O."/>
        </authorList>
    </citation>
    <scope>NUCLEOTIDE SEQUENCE [LARGE SCALE GENOMIC DNA]</scope>
    <source>
        <strain evidence="2 3">R0</strain>
    </source>
</reference>
<gene>
    <name evidence="2" type="ORF">AZI86_07155</name>
</gene>
<comment type="caution">
    <text evidence="2">The sequence shown here is derived from an EMBL/GenBank/DDBJ whole genome shotgun (WGS) entry which is preliminary data.</text>
</comment>
<evidence type="ECO:0000313" key="3">
    <source>
        <dbReference type="Proteomes" id="UP000075320"/>
    </source>
</evidence>
<dbReference type="RefSeq" id="WP_061834386.1">
    <property type="nucleotide sequence ID" value="NZ_LUKE01000001.1"/>
</dbReference>
<dbReference type="Proteomes" id="UP000075320">
    <property type="component" value="Unassembled WGS sequence"/>
</dbReference>
<keyword evidence="3" id="KW-1185">Reference proteome</keyword>
<proteinExistence type="predicted"/>
<feature type="region of interest" description="Disordered" evidence="1">
    <location>
        <begin position="209"/>
        <end position="235"/>
    </location>
</feature>
<protein>
    <submittedName>
        <fullName evidence="2">Uncharacterized protein</fullName>
    </submittedName>
</protein>
<organism evidence="2 3">
    <name type="scientific">Bdellovibrio bacteriovorus</name>
    <dbReference type="NCBI Taxonomy" id="959"/>
    <lineage>
        <taxon>Bacteria</taxon>
        <taxon>Pseudomonadati</taxon>
        <taxon>Bdellovibrionota</taxon>
        <taxon>Bdellovibrionia</taxon>
        <taxon>Bdellovibrionales</taxon>
        <taxon>Pseudobdellovibrionaceae</taxon>
        <taxon>Bdellovibrio</taxon>
    </lineage>
</organism>
<name>A0A150WQY8_BDEBC</name>